<keyword evidence="4 7" id="KW-0812">Transmembrane</keyword>
<keyword evidence="10" id="KW-1185">Reference proteome</keyword>
<evidence type="ECO:0000313" key="9">
    <source>
        <dbReference type="EMBL" id="PRW60969.1"/>
    </source>
</evidence>
<keyword evidence="3" id="KW-0813">Transport</keyword>
<keyword evidence="6 7" id="KW-0472">Membrane</keyword>
<evidence type="ECO:0000256" key="3">
    <source>
        <dbReference type="ARBA" id="ARBA00022448"/>
    </source>
</evidence>
<evidence type="ECO:0000256" key="4">
    <source>
        <dbReference type="ARBA" id="ARBA00022692"/>
    </source>
</evidence>
<dbReference type="InterPro" id="IPR005828">
    <property type="entry name" value="MFS_sugar_transport-like"/>
</dbReference>
<dbReference type="AlphaFoldDB" id="A0A2P6U3U3"/>
<dbReference type="Pfam" id="PF00083">
    <property type="entry name" value="Sugar_tr"/>
    <property type="match status" value="1"/>
</dbReference>
<dbReference type="EMBL" id="LHPG02000001">
    <property type="protein sequence ID" value="PRW60969.1"/>
    <property type="molecule type" value="Genomic_DNA"/>
</dbReference>
<evidence type="ECO:0000256" key="2">
    <source>
        <dbReference type="ARBA" id="ARBA00010992"/>
    </source>
</evidence>
<comment type="caution">
    <text evidence="9">The sequence shown here is derived from an EMBL/GenBank/DDBJ whole genome shotgun (WGS) entry which is preliminary data.</text>
</comment>
<feature type="transmembrane region" description="Helical" evidence="7">
    <location>
        <begin position="347"/>
        <end position="370"/>
    </location>
</feature>
<protein>
    <submittedName>
        <fullName evidence="9">Sugar transport 14-like</fullName>
    </submittedName>
</protein>
<feature type="transmembrane region" description="Helical" evidence="7">
    <location>
        <begin position="140"/>
        <end position="158"/>
    </location>
</feature>
<feature type="transmembrane region" description="Helical" evidence="7">
    <location>
        <begin position="379"/>
        <end position="398"/>
    </location>
</feature>
<feature type="domain" description="Major facilitator superfamily (MFS) profile" evidence="8">
    <location>
        <begin position="46"/>
        <end position="482"/>
    </location>
</feature>
<evidence type="ECO:0000256" key="7">
    <source>
        <dbReference type="SAM" id="Phobius"/>
    </source>
</evidence>
<dbReference type="Gene3D" id="1.20.1250.20">
    <property type="entry name" value="MFS general substrate transporter like domains"/>
    <property type="match status" value="1"/>
</dbReference>
<sequence>MGEAPASPPSRSKSGNKLFGKTQTHETISAGSLGYKYRLNWYLLYCVLWGGFVHITIGYDVGVAGGLFSKKSFLARFYPNFKGRNDSPYCSVCEGGGRKGRIVLPYTSNDLAIYSFMLYPSMMIGCFVCGWLMRRVGRPAGIQACGLFNIVGAIVQITANNHHILLLGRAICGFGEGFGMFVYNIYIAEIAPAQIRGKCVGSSVIWSATGVTLGQLTNFLVKQRTDGWQIAISMIIVPASLLIFSSLFMKDTPVSLLMRGKKEAARLSLQKYRGIEDVDAELRDIEVSTINRISTRESFKLALTKKQYYPALLINAAVYTLLNWTGNTAIVYYGPQIFSLLGMGSNVALWNATLVGGAKILGVFIGMYLLDRHMTRRTLLTWGGITQAAFLIATAIIFATEVPNVKGAQVSKGIAALILVMIILYEICFMGGQHVGTLGLAAEVCPIEIRPAVFPMTLLFYGSQSMAMSYRQVIKADLQQDS</sequence>
<proteinExistence type="inferred from homology"/>
<feature type="transmembrane region" description="Helical" evidence="7">
    <location>
        <begin position="227"/>
        <end position="249"/>
    </location>
</feature>
<evidence type="ECO:0000259" key="8">
    <source>
        <dbReference type="PROSITE" id="PS50850"/>
    </source>
</evidence>
<dbReference type="SUPFAM" id="SSF103473">
    <property type="entry name" value="MFS general substrate transporter"/>
    <property type="match status" value="1"/>
</dbReference>
<dbReference type="GO" id="GO:0015144">
    <property type="term" value="F:carbohydrate transmembrane transporter activity"/>
    <property type="evidence" value="ECO:0007669"/>
    <property type="project" value="InterPro"/>
</dbReference>
<dbReference type="PANTHER" id="PTHR23500:SF357">
    <property type="entry name" value="IP12678P"/>
    <property type="match status" value="1"/>
</dbReference>
<dbReference type="PANTHER" id="PTHR23500">
    <property type="entry name" value="SOLUTE CARRIER FAMILY 2, FACILITATED GLUCOSE TRANSPORTER"/>
    <property type="match status" value="1"/>
</dbReference>
<feature type="transmembrane region" description="Helical" evidence="7">
    <location>
        <begin position="410"/>
        <end position="428"/>
    </location>
</feature>
<dbReference type="GO" id="GO:0016020">
    <property type="term" value="C:membrane"/>
    <property type="evidence" value="ECO:0007669"/>
    <property type="project" value="UniProtKB-SubCell"/>
</dbReference>
<feature type="transmembrane region" description="Helical" evidence="7">
    <location>
        <begin position="164"/>
        <end position="187"/>
    </location>
</feature>
<organism evidence="9 10">
    <name type="scientific">Chlorella sorokiniana</name>
    <name type="common">Freshwater green alga</name>
    <dbReference type="NCBI Taxonomy" id="3076"/>
    <lineage>
        <taxon>Eukaryota</taxon>
        <taxon>Viridiplantae</taxon>
        <taxon>Chlorophyta</taxon>
        <taxon>core chlorophytes</taxon>
        <taxon>Trebouxiophyceae</taxon>
        <taxon>Chlorellales</taxon>
        <taxon>Chlorellaceae</taxon>
        <taxon>Chlorella clade</taxon>
        <taxon>Chlorella</taxon>
    </lineage>
</organism>
<reference evidence="9 10" key="1">
    <citation type="journal article" date="2018" name="Plant J.">
        <title>Genome sequences of Chlorella sorokiniana UTEX 1602 and Micractinium conductrix SAG 241.80: implications to maltose excretion by a green alga.</title>
        <authorList>
            <person name="Arriola M.B."/>
            <person name="Velmurugan N."/>
            <person name="Zhang Y."/>
            <person name="Plunkett M.H."/>
            <person name="Hondzo H."/>
            <person name="Barney B.M."/>
        </authorList>
    </citation>
    <scope>NUCLEOTIDE SEQUENCE [LARGE SCALE GENOMIC DNA]</scope>
    <source>
        <strain evidence="10">UTEX 1602</strain>
    </source>
</reference>
<name>A0A2P6U3U3_CHLSO</name>
<evidence type="ECO:0000256" key="1">
    <source>
        <dbReference type="ARBA" id="ARBA00004141"/>
    </source>
</evidence>
<comment type="similarity">
    <text evidence="2">Belongs to the major facilitator superfamily. Sugar transporter (TC 2.A.1.1) family.</text>
</comment>
<feature type="transmembrane region" description="Helical" evidence="7">
    <location>
        <begin position="111"/>
        <end position="133"/>
    </location>
</feature>
<dbReference type="PROSITE" id="PS50850">
    <property type="entry name" value="MFS"/>
    <property type="match status" value="1"/>
</dbReference>
<feature type="transmembrane region" description="Helical" evidence="7">
    <location>
        <begin position="42"/>
        <end position="68"/>
    </location>
</feature>
<dbReference type="PROSITE" id="PS00217">
    <property type="entry name" value="SUGAR_TRANSPORT_2"/>
    <property type="match status" value="1"/>
</dbReference>
<accession>A0A2P6U3U3</accession>
<dbReference type="OrthoDB" id="508119at2759"/>
<evidence type="ECO:0000256" key="5">
    <source>
        <dbReference type="ARBA" id="ARBA00022989"/>
    </source>
</evidence>
<dbReference type="InterPro" id="IPR005829">
    <property type="entry name" value="Sugar_transporter_CS"/>
</dbReference>
<dbReference type="InterPro" id="IPR045262">
    <property type="entry name" value="STP/PLT_plant"/>
</dbReference>
<evidence type="ECO:0000313" key="10">
    <source>
        <dbReference type="Proteomes" id="UP000239899"/>
    </source>
</evidence>
<feature type="transmembrane region" description="Helical" evidence="7">
    <location>
        <begin position="199"/>
        <end position="221"/>
    </location>
</feature>
<evidence type="ECO:0000256" key="6">
    <source>
        <dbReference type="ARBA" id="ARBA00023136"/>
    </source>
</evidence>
<comment type="subcellular location">
    <subcellularLocation>
        <location evidence="1">Membrane</location>
        <topology evidence="1">Multi-pass membrane protein</topology>
    </subcellularLocation>
</comment>
<keyword evidence="5 7" id="KW-1133">Transmembrane helix</keyword>
<dbReference type="InterPro" id="IPR036259">
    <property type="entry name" value="MFS_trans_sf"/>
</dbReference>
<dbReference type="Proteomes" id="UP000239899">
    <property type="component" value="Unassembled WGS sequence"/>
</dbReference>
<dbReference type="InterPro" id="IPR020846">
    <property type="entry name" value="MFS_dom"/>
</dbReference>
<feature type="transmembrane region" description="Helical" evidence="7">
    <location>
        <begin position="308"/>
        <end position="335"/>
    </location>
</feature>
<gene>
    <name evidence="9" type="ORF">C2E21_0477</name>
</gene>